<evidence type="ECO:0000256" key="1">
    <source>
        <dbReference type="SAM" id="MobiDB-lite"/>
    </source>
</evidence>
<proteinExistence type="predicted"/>
<dbReference type="Pfam" id="PF03168">
    <property type="entry name" value="LEA_2"/>
    <property type="match status" value="1"/>
</dbReference>
<dbReference type="EMBL" id="JAAALK010000082">
    <property type="protein sequence ID" value="KAG8086158.1"/>
    <property type="molecule type" value="Genomic_DNA"/>
</dbReference>
<evidence type="ECO:0000313" key="4">
    <source>
        <dbReference type="EMBL" id="KAG8086158.1"/>
    </source>
</evidence>
<feature type="domain" description="Late embryogenesis abundant protein LEA-2 subgroup" evidence="3">
    <location>
        <begin position="128"/>
        <end position="227"/>
    </location>
</feature>
<dbReference type="OrthoDB" id="764273at2759"/>
<gene>
    <name evidence="4" type="ORF">GUJ93_ZPchr0010g10705</name>
</gene>
<feature type="region of interest" description="Disordered" evidence="1">
    <location>
        <begin position="1"/>
        <end position="37"/>
    </location>
</feature>
<organism evidence="4 5">
    <name type="scientific">Zizania palustris</name>
    <name type="common">Northern wild rice</name>
    <dbReference type="NCBI Taxonomy" id="103762"/>
    <lineage>
        <taxon>Eukaryota</taxon>
        <taxon>Viridiplantae</taxon>
        <taxon>Streptophyta</taxon>
        <taxon>Embryophyta</taxon>
        <taxon>Tracheophyta</taxon>
        <taxon>Spermatophyta</taxon>
        <taxon>Magnoliopsida</taxon>
        <taxon>Liliopsida</taxon>
        <taxon>Poales</taxon>
        <taxon>Poaceae</taxon>
        <taxon>BOP clade</taxon>
        <taxon>Oryzoideae</taxon>
        <taxon>Oryzeae</taxon>
        <taxon>Zizaniinae</taxon>
        <taxon>Zizania</taxon>
    </lineage>
</organism>
<dbReference type="InterPro" id="IPR004864">
    <property type="entry name" value="LEA_2"/>
</dbReference>
<dbReference type="AlphaFoldDB" id="A0A8J6BNU6"/>
<keyword evidence="2" id="KW-0812">Transmembrane</keyword>
<protein>
    <recommendedName>
        <fullName evidence="3">Late embryogenesis abundant protein LEA-2 subgroup domain-containing protein</fullName>
    </recommendedName>
</protein>
<dbReference type="PANTHER" id="PTHR31852">
    <property type="entry name" value="LATE EMBRYOGENESIS ABUNDANT (LEA) HYDROXYPROLINE-RICH GLYCOPROTEIN FAMILY"/>
    <property type="match status" value="1"/>
</dbReference>
<comment type="caution">
    <text evidence="4">The sequence shown here is derived from an EMBL/GenBank/DDBJ whole genome shotgun (WGS) entry which is preliminary data.</text>
</comment>
<name>A0A8J6BNU6_ZIZPA</name>
<keyword evidence="5" id="KW-1185">Reference proteome</keyword>
<evidence type="ECO:0000313" key="5">
    <source>
        <dbReference type="Proteomes" id="UP000729402"/>
    </source>
</evidence>
<accession>A0A8J6BNU6</accession>
<dbReference type="Proteomes" id="UP000729402">
    <property type="component" value="Unassembled WGS sequence"/>
</dbReference>
<feature type="transmembrane region" description="Helical" evidence="2">
    <location>
        <begin position="59"/>
        <end position="85"/>
    </location>
</feature>
<keyword evidence="2" id="KW-1133">Transmembrane helix</keyword>
<dbReference type="InterPro" id="IPR055301">
    <property type="entry name" value="Lea14-like_2"/>
</dbReference>
<evidence type="ECO:0000259" key="3">
    <source>
        <dbReference type="Pfam" id="PF03168"/>
    </source>
</evidence>
<evidence type="ECO:0000256" key="2">
    <source>
        <dbReference type="SAM" id="Phobius"/>
    </source>
</evidence>
<feature type="compositionally biased region" description="Basic and acidic residues" evidence="1">
    <location>
        <begin position="9"/>
        <end position="19"/>
    </location>
</feature>
<sequence>MAAIGEPARSAEAEDKNDPARPLALPSPLVHPANSDVEEAARTATGWRSMEYLRKRRRVLCCCGCCVTTLVVIGIVILVLAVTVFRVKDPRITMNGVWLTALSTGPGGGSGGGVTGNVATNATLTADVSVKNPNIAALRFSRSATDVYYKGQTISVAYVPAGKVGADRTVRMNVTLDLLADRLVQVLNGTGLILGQEYDLSTYTEMNATVKVLGIYKKDIEMTMNCSVVLEVGGVAGALMPGAGGGAASGVQSKGVNCVAIVS</sequence>
<reference evidence="4" key="2">
    <citation type="submission" date="2021-02" db="EMBL/GenBank/DDBJ databases">
        <authorList>
            <person name="Kimball J.A."/>
            <person name="Haas M.W."/>
            <person name="Macchietto M."/>
            <person name="Kono T."/>
            <person name="Duquette J."/>
            <person name="Shao M."/>
        </authorList>
    </citation>
    <scope>NUCLEOTIDE SEQUENCE</scope>
    <source>
        <tissue evidence="4">Fresh leaf tissue</tissue>
    </source>
</reference>
<keyword evidence="2" id="KW-0472">Membrane</keyword>
<reference evidence="4" key="1">
    <citation type="journal article" date="2021" name="bioRxiv">
        <title>Whole Genome Assembly and Annotation of Northern Wild Rice, Zizania palustris L., Supports a Whole Genome Duplication in the Zizania Genus.</title>
        <authorList>
            <person name="Haas M."/>
            <person name="Kono T."/>
            <person name="Macchietto M."/>
            <person name="Millas R."/>
            <person name="McGilp L."/>
            <person name="Shao M."/>
            <person name="Duquette J."/>
            <person name="Hirsch C.N."/>
            <person name="Kimball J."/>
        </authorList>
    </citation>
    <scope>NUCLEOTIDE SEQUENCE</scope>
    <source>
        <tissue evidence="4">Fresh leaf tissue</tissue>
    </source>
</reference>